<feature type="transmembrane region" description="Helical" evidence="10">
    <location>
        <begin position="57"/>
        <end position="79"/>
    </location>
</feature>
<accession>A0A1M7RBN0</accession>
<evidence type="ECO:0000256" key="4">
    <source>
        <dbReference type="ARBA" id="ARBA00022692"/>
    </source>
</evidence>
<evidence type="ECO:0000256" key="2">
    <source>
        <dbReference type="ARBA" id="ARBA00022448"/>
    </source>
</evidence>
<sequence length="107" mass="11040">MAWLILLAAALVDIAMAVALKYAEGWTRFWPSVAGLVFANGAIVLLTIALRQLPVGTAFAIFTGVGAAGIALIGMVTFGDSASPLRLLLIATIIACIAGLKWTAGVR</sequence>
<proteinExistence type="inferred from homology"/>
<keyword evidence="6 10" id="KW-0472">Membrane</keyword>
<dbReference type="Pfam" id="PF00893">
    <property type="entry name" value="Multi_Drug_Res"/>
    <property type="match status" value="1"/>
</dbReference>
<comment type="subcellular location">
    <subcellularLocation>
        <location evidence="1 9">Cell membrane</location>
        <topology evidence="1 9">Multi-pass membrane protein</topology>
    </subcellularLocation>
</comment>
<feature type="transmembrane region" description="Helical" evidence="10">
    <location>
        <begin position="29"/>
        <end position="50"/>
    </location>
</feature>
<dbReference type="AlphaFoldDB" id="A0A1M7RBN0"/>
<comment type="similarity">
    <text evidence="7">Belongs to the drug/metabolite transporter (DMT) superfamily. Small multidrug resistance (SMR) (TC 2.A.7.1) family. Gdx/SugE subfamily.</text>
</comment>
<feature type="transmembrane region" description="Helical" evidence="10">
    <location>
        <begin position="85"/>
        <end position="104"/>
    </location>
</feature>
<protein>
    <recommendedName>
        <fullName evidence="8">Guanidinium exporter</fullName>
    </recommendedName>
</protein>
<dbReference type="PANTHER" id="PTHR30561">
    <property type="entry name" value="SMR FAMILY PROTON-DEPENDENT DRUG EFFLUX TRANSPORTER SUGE"/>
    <property type="match status" value="1"/>
</dbReference>
<dbReference type="Gene3D" id="1.10.3730.20">
    <property type="match status" value="1"/>
</dbReference>
<evidence type="ECO:0000256" key="6">
    <source>
        <dbReference type="ARBA" id="ARBA00023136"/>
    </source>
</evidence>
<evidence type="ECO:0000256" key="10">
    <source>
        <dbReference type="SAM" id="Phobius"/>
    </source>
</evidence>
<evidence type="ECO:0000256" key="9">
    <source>
        <dbReference type="RuleBase" id="RU003942"/>
    </source>
</evidence>
<dbReference type="PANTHER" id="PTHR30561:SF0">
    <property type="entry name" value="GUANIDINIUM EXPORTER"/>
    <property type="match status" value="1"/>
</dbReference>
<evidence type="ECO:0000256" key="5">
    <source>
        <dbReference type="ARBA" id="ARBA00022989"/>
    </source>
</evidence>
<dbReference type="InterPro" id="IPR000390">
    <property type="entry name" value="Small_drug/metabolite_transptr"/>
</dbReference>
<keyword evidence="5 10" id="KW-1133">Transmembrane helix</keyword>
<keyword evidence="2" id="KW-0813">Transport</keyword>
<evidence type="ECO:0000313" key="12">
    <source>
        <dbReference type="Proteomes" id="UP000184339"/>
    </source>
</evidence>
<dbReference type="InterPro" id="IPR045324">
    <property type="entry name" value="Small_multidrug_res"/>
</dbReference>
<keyword evidence="3" id="KW-1003">Cell membrane</keyword>
<dbReference type="STRING" id="551987.SAMN05192549_11822"/>
<evidence type="ECO:0000256" key="1">
    <source>
        <dbReference type="ARBA" id="ARBA00004651"/>
    </source>
</evidence>
<keyword evidence="4 9" id="KW-0812">Transmembrane</keyword>
<dbReference type="InterPro" id="IPR037185">
    <property type="entry name" value="EmrE-like"/>
</dbReference>
<evidence type="ECO:0000313" key="11">
    <source>
        <dbReference type="EMBL" id="SHN43673.1"/>
    </source>
</evidence>
<evidence type="ECO:0000256" key="7">
    <source>
        <dbReference type="ARBA" id="ARBA00038151"/>
    </source>
</evidence>
<evidence type="ECO:0000256" key="3">
    <source>
        <dbReference type="ARBA" id="ARBA00022475"/>
    </source>
</evidence>
<dbReference type="SUPFAM" id="SSF103481">
    <property type="entry name" value="Multidrug resistance efflux transporter EmrE"/>
    <property type="match status" value="1"/>
</dbReference>
<dbReference type="GO" id="GO:0005886">
    <property type="term" value="C:plasma membrane"/>
    <property type="evidence" value="ECO:0007669"/>
    <property type="project" value="UniProtKB-SubCell"/>
</dbReference>
<reference evidence="12" key="1">
    <citation type="submission" date="2016-11" db="EMBL/GenBank/DDBJ databases">
        <authorList>
            <person name="Varghese N."/>
            <person name="Submissions S."/>
        </authorList>
    </citation>
    <scope>NUCLEOTIDE SEQUENCE [LARGE SCALE GENOMIC DNA]</scope>
    <source>
        <strain evidence="12">Sac-22</strain>
    </source>
</reference>
<dbReference type="GO" id="GO:1990961">
    <property type="term" value="P:xenobiotic detoxification by transmembrane export across the plasma membrane"/>
    <property type="evidence" value="ECO:0007669"/>
    <property type="project" value="UniProtKB-ARBA"/>
</dbReference>
<organism evidence="11 12">
    <name type="scientific">Duganella sacchari</name>
    <dbReference type="NCBI Taxonomy" id="551987"/>
    <lineage>
        <taxon>Bacteria</taxon>
        <taxon>Pseudomonadati</taxon>
        <taxon>Pseudomonadota</taxon>
        <taxon>Betaproteobacteria</taxon>
        <taxon>Burkholderiales</taxon>
        <taxon>Oxalobacteraceae</taxon>
        <taxon>Telluria group</taxon>
        <taxon>Duganella</taxon>
    </lineage>
</organism>
<keyword evidence="12" id="KW-1185">Reference proteome</keyword>
<name>A0A1M7RBN0_9BURK</name>
<gene>
    <name evidence="11" type="ORF">SAMN05192549_11822</name>
</gene>
<evidence type="ECO:0000256" key="8">
    <source>
        <dbReference type="ARBA" id="ARBA00039168"/>
    </source>
</evidence>
<dbReference type="EMBL" id="FRCX01000018">
    <property type="protein sequence ID" value="SHN43673.1"/>
    <property type="molecule type" value="Genomic_DNA"/>
</dbReference>
<dbReference type="Proteomes" id="UP000184339">
    <property type="component" value="Unassembled WGS sequence"/>
</dbReference>
<dbReference type="OrthoDB" id="9808638at2"/>
<dbReference type="FunFam" id="1.10.3730.20:FF:000001">
    <property type="entry name" value="Quaternary ammonium compound resistance transporter SugE"/>
    <property type="match status" value="1"/>
</dbReference>
<dbReference type="RefSeq" id="WP_072789821.1">
    <property type="nucleotide sequence ID" value="NZ_FRCX01000018.1"/>
</dbReference>
<dbReference type="GO" id="GO:0022857">
    <property type="term" value="F:transmembrane transporter activity"/>
    <property type="evidence" value="ECO:0007669"/>
    <property type="project" value="InterPro"/>
</dbReference>